<proteinExistence type="inferred from homology"/>
<keyword evidence="2 4" id="KW-0378">Hydrolase</keyword>
<dbReference type="PROSITE" id="PS51746">
    <property type="entry name" value="PPM_2"/>
    <property type="match status" value="1"/>
</dbReference>
<accession>A0A640KN25</accession>
<dbReference type="OrthoDB" id="265504at2759"/>
<dbReference type="Gene3D" id="3.60.40.10">
    <property type="entry name" value="PPM-type phosphatase domain"/>
    <property type="match status" value="2"/>
</dbReference>
<dbReference type="GO" id="GO:0004722">
    <property type="term" value="F:protein serine/threonine phosphatase activity"/>
    <property type="evidence" value="ECO:0007669"/>
    <property type="project" value="InterPro"/>
</dbReference>
<dbReference type="SMART" id="SM00332">
    <property type="entry name" value="PP2Cc"/>
    <property type="match status" value="1"/>
</dbReference>
<name>A0A640KN25_LEITA</name>
<dbReference type="InterPro" id="IPR001932">
    <property type="entry name" value="PPM-type_phosphatase-like_dom"/>
</dbReference>
<keyword evidence="3 4" id="KW-0904">Protein phosphatase</keyword>
<feature type="region of interest" description="Disordered" evidence="5">
    <location>
        <begin position="866"/>
        <end position="900"/>
    </location>
</feature>
<dbReference type="InterPro" id="IPR036457">
    <property type="entry name" value="PPM-type-like_dom_sf"/>
</dbReference>
<gene>
    <name evidence="7" type="ORF">LtaPh_3112900</name>
</gene>
<dbReference type="CDD" id="cd00143">
    <property type="entry name" value="PP2Cc"/>
    <property type="match status" value="1"/>
</dbReference>
<dbReference type="Pfam" id="PF00481">
    <property type="entry name" value="PP2C"/>
    <property type="match status" value="1"/>
</dbReference>
<dbReference type="SUPFAM" id="SSF81606">
    <property type="entry name" value="PP2C-like"/>
    <property type="match status" value="2"/>
</dbReference>
<dbReference type="Proteomes" id="UP000419144">
    <property type="component" value="Unassembled WGS sequence"/>
</dbReference>
<dbReference type="GO" id="GO:0046872">
    <property type="term" value="F:metal ion binding"/>
    <property type="evidence" value="ECO:0007669"/>
    <property type="project" value="UniProtKB-KW"/>
</dbReference>
<evidence type="ECO:0000313" key="7">
    <source>
        <dbReference type="EMBL" id="GET91130.1"/>
    </source>
</evidence>
<dbReference type="InterPro" id="IPR015655">
    <property type="entry name" value="PP2C"/>
</dbReference>
<feature type="region of interest" description="Disordered" evidence="5">
    <location>
        <begin position="473"/>
        <end position="492"/>
    </location>
</feature>
<protein>
    <recommendedName>
        <fullName evidence="6">PPM-type phosphatase domain-containing protein</fullName>
    </recommendedName>
</protein>
<feature type="region of interest" description="Disordered" evidence="5">
    <location>
        <begin position="299"/>
        <end position="323"/>
    </location>
</feature>
<feature type="region of interest" description="Disordered" evidence="5">
    <location>
        <begin position="546"/>
        <end position="580"/>
    </location>
</feature>
<dbReference type="PANTHER" id="PTHR13832:SF863">
    <property type="entry name" value="PPM-TYPE PHOSPHATASE DOMAIN-CONTAINING PROTEIN"/>
    <property type="match status" value="1"/>
</dbReference>
<dbReference type="VEuPathDB" id="TriTrypDB:LtaPh_3112900"/>
<dbReference type="AlphaFoldDB" id="A0A640KN25"/>
<dbReference type="PROSITE" id="PS01032">
    <property type="entry name" value="PPM_1"/>
    <property type="match status" value="1"/>
</dbReference>
<dbReference type="InterPro" id="IPR000222">
    <property type="entry name" value="PP2C_BS"/>
</dbReference>
<dbReference type="PANTHER" id="PTHR13832">
    <property type="entry name" value="PROTEIN PHOSPHATASE 2C"/>
    <property type="match status" value="1"/>
</dbReference>
<comment type="similarity">
    <text evidence="4">Belongs to the PP2C family.</text>
</comment>
<evidence type="ECO:0000259" key="6">
    <source>
        <dbReference type="PROSITE" id="PS51746"/>
    </source>
</evidence>
<reference evidence="7" key="1">
    <citation type="submission" date="2019-11" db="EMBL/GenBank/DDBJ databases">
        <title>Leishmania tarentolae CDS.</title>
        <authorList>
            <person name="Goto Y."/>
            <person name="Yamagishi J."/>
        </authorList>
    </citation>
    <scope>NUCLEOTIDE SEQUENCE [LARGE SCALE GENOMIC DNA]</scope>
    <source>
        <strain evidence="7">Parrot Tar II</strain>
    </source>
</reference>
<keyword evidence="1" id="KW-0479">Metal-binding</keyword>
<evidence type="ECO:0000256" key="1">
    <source>
        <dbReference type="ARBA" id="ARBA00022723"/>
    </source>
</evidence>
<evidence type="ECO:0000256" key="4">
    <source>
        <dbReference type="RuleBase" id="RU003465"/>
    </source>
</evidence>
<evidence type="ECO:0000256" key="2">
    <source>
        <dbReference type="ARBA" id="ARBA00022801"/>
    </source>
</evidence>
<comment type="caution">
    <text evidence="7">The sequence shown here is derived from an EMBL/GenBank/DDBJ whole genome shotgun (WGS) entry which is preliminary data.</text>
</comment>
<evidence type="ECO:0000256" key="5">
    <source>
        <dbReference type="SAM" id="MobiDB-lite"/>
    </source>
</evidence>
<evidence type="ECO:0000313" key="8">
    <source>
        <dbReference type="Proteomes" id="UP000419144"/>
    </source>
</evidence>
<feature type="domain" description="PPM-type phosphatase" evidence="6">
    <location>
        <begin position="320"/>
        <end position="965"/>
    </location>
</feature>
<feature type="compositionally biased region" description="Low complexity" evidence="5">
    <location>
        <begin position="866"/>
        <end position="881"/>
    </location>
</feature>
<dbReference type="EMBL" id="BLBS01000046">
    <property type="protein sequence ID" value="GET91130.1"/>
    <property type="molecule type" value="Genomic_DNA"/>
</dbReference>
<feature type="compositionally biased region" description="Polar residues" evidence="5">
    <location>
        <begin position="556"/>
        <end position="577"/>
    </location>
</feature>
<dbReference type="FunFam" id="3.60.40.10:FF:000223">
    <property type="entry name" value="Protein phosphatase 2C, putative"/>
    <property type="match status" value="1"/>
</dbReference>
<evidence type="ECO:0000256" key="3">
    <source>
        <dbReference type="ARBA" id="ARBA00022912"/>
    </source>
</evidence>
<organism evidence="7 8">
    <name type="scientific">Leishmania tarentolae</name>
    <name type="common">Sauroleishmania tarentolae</name>
    <dbReference type="NCBI Taxonomy" id="5689"/>
    <lineage>
        <taxon>Eukaryota</taxon>
        <taxon>Discoba</taxon>
        <taxon>Euglenozoa</taxon>
        <taxon>Kinetoplastea</taxon>
        <taxon>Metakinetoplastina</taxon>
        <taxon>Trypanosomatida</taxon>
        <taxon>Trypanosomatidae</taxon>
        <taxon>Leishmaniinae</taxon>
        <taxon>Leishmania</taxon>
        <taxon>lizard Leishmania</taxon>
    </lineage>
</organism>
<sequence>MEAHRGLRRVGGPDRLHTRDVPEEACTRYPLRWLRGATKGCDRVVSGTPLFRASDRRWGPRACRPSLDVMRPAAALPHTVSNLWIPATLHNVTSSPVTESFVAPEMPPALANTLPQTSHPASMPDGGAQSPMEADVSTFSLSPKSPLSDGALMQQRPTMPVSNSLSHLPVHSPMHNFLSRDQQDFSVGNAVTVGEPVTKLSALAASVQGWRTTQEDAEAVFLVDIPAISEEVVNRKELREVAAAAAAVVEASAEKPLETPHDGNLHRQDSSLIVDGSCKLSAPSAFESSPELCAALRPSNSAVHERPNTGGEKAAASPTGASKEEMEAAPKETMPMAVFCMFDGHGGDAVAKLAARHFEAHLRRAIEETRPGDVRARALLFFLKAETDSAAATSATAPWLLPSMTAVPTGDGAFNCLAKITPSMASPTGPAVSSPLASADVATGRMPYSHLSSPFQRPSCSANLSIPLDHYSAKRSEQNDDESPSPTKTADTPFTLADELRNASAAGSLSVLVPITAESLRLHTAGATLGLGDAGVKETLPAVEGATGAVGGKNRPSASTRADAATTNNRVNNPHSSNRNRKCGATLDAWEAMEEPLPEVLSVAAGVASPLAGVLLPRSIAAAEELLHGSSSSHTPNPPAGSVAICPSPGAVVSIPEMEMLRQYFASIMEDALLSLDDYLRSTPEGVRGDYNCVGCTACVVGITANFVLCANIGDSGAAFYTKDRMKVISVKHRVSDEAEQSRIHAAGYNISNGRIEGMSAVPRALGDFDFKQCGGRGPRKQAVCAVPDVTIMPVPSDTDQWGIVLACDGVWDTATLHQVHVALTNTVNDLFVSDSATDAVLRGAELYENRLRGPSVLVGRSSWSFSPASPSRSGSPLHSSEALSNSRKTPSPIKGGSFALRPVTEDSMIRYYDDDDDDDASRRLSQVDAILLTAAAGVFAQCVAPEDNDEGVGLDNCSLIIIERRSVQE</sequence>
<keyword evidence="8" id="KW-1185">Reference proteome</keyword>